<organism evidence="10 11">
    <name type="scientific">Desulfobaculum bizertense DSM 18034</name>
    <dbReference type="NCBI Taxonomy" id="1121442"/>
    <lineage>
        <taxon>Bacteria</taxon>
        <taxon>Pseudomonadati</taxon>
        <taxon>Thermodesulfobacteriota</taxon>
        <taxon>Desulfovibrionia</taxon>
        <taxon>Desulfovibrionales</taxon>
        <taxon>Desulfovibrionaceae</taxon>
        <taxon>Desulfobaculum</taxon>
    </lineage>
</organism>
<keyword evidence="5 8" id="KW-0812">Transmembrane</keyword>
<evidence type="ECO:0000256" key="3">
    <source>
        <dbReference type="ARBA" id="ARBA00007520"/>
    </source>
</evidence>
<evidence type="ECO:0000256" key="4">
    <source>
        <dbReference type="ARBA" id="ARBA00022475"/>
    </source>
</evidence>
<dbReference type="STRING" id="1121442.SAMN02745702_01094"/>
<dbReference type="CDD" id="cd17474">
    <property type="entry name" value="MFS_YfmO_like"/>
    <property type="match status" value="1"/>
</dbReference>
<evidence type="ECO:0000256" key="7">
    <source>
        <dbReference type="ARBA" id="ARBA00023136"/>
    </source>
</evidence>
<dbReference type="Proteomes" id="UP000189733">
    <property type="component" value="Unassembled WGS sequence"/>
</dbReference>
<keyword evidence="4" id="KW-1003">Cell membrane</keyword>
<dbReference type="GO" id="GO:0005886">
    <property type="term" value="C:plasma membrane"/>
    <property type="evidence" value="ECO:0007669"/>
    <property type="project" value="UniProtKB-SubCell"/>
</dbReference>
<dbReference type="InterPro" id="IPR011701">
    <property type="entry name" value="MFS"/>
</dbReference>
<dbReference type="GO" id="GO:0022857">
    <property type="term" value="F:transmembrane transporter activity"/>
    <property type="evidence" value="ECO:0007669"/>
    <property type="project" value="InterPro"/>
</dbReference>
<evidence type="ECO:0000256" key="8">
    <source>
        <dbReference type="SAM" id="Phobius"/>
    </source>
</evidence>
<evidence type="ECO:0000313" key="10">
    <source>
        <dbReference type="EMBL" id="SKA69297.1"/>
    </source>
</evidence>
<feature type="transmembrane region" description="Helical" evidence="8">
    <location>
        <begin position="372"/>
        <end position="391"/>
    </location>
</feature>
<evidence type="ECO:0000256" key="2">
    <source>
        <dbReference type="ARBA" id="ARBA00004651"/>
    </source>
</evidence>
<dbReference type="Gene3D" id="1.20.1250.20">
    <property type="entry name" value="MFS general substrate transporter like domains"/>
    <property type="match status" value="1"/>
</dbReference>
<feature type="transmembrane region" description="Helical" evidence="8">
    <location>
        <begin position="306"/>
        <end position="325"/>
    </location>
</feature>
<sequence length="395" mass="42480">MTQPVSGFNKIYRHKELQMIFCVTLTAVMGVSSIAPALPKMLSAMDVTPGHAWWLVSAFTLPGVVLTPVMGILADRIGRKIVLVPSLLCFALFGALCGLSSSLPILLFFRFMQGVGAAALGSMNVTLISDLYTGKQRMEAMGLNASVLALGTTIYPFLGGALAMFGWQFPFLLPLLAAPLAFFIMKYLDVVQPASNGKFMEYMKNALRQMRNPEPLGLFATTIATFIILYGVIISYLPIYLHEHFGASSFGTGLVIASSSLVSALVSSQLARLATRFNPKALLISAFCFYALSAFLIPLMPSELTMVIPVMIFGLAQALNIPNVHTMLANLAPPEQRGAFMALNGMVLRLGQTLGPLIMGGAYALFGLRGVFYFSGCLALAVGVGVFYLVICRKA</sequence>
<feature type="transmembrane region" description="Helical" evidence="8">
    <location>
        <begin position="216"/>
        <end position="239"/>
    </location>
</feature>
<dbReference type="OrthoDB" id="9812221at2"/>
<dbReference type="PROSITE" id="PS50850">
    <property type="entry name" value="MFS"/>
    <property type="match status" value="1"/>
</dbReference>
<feature type="domain" description="Major facilitator superfamily (MFS) profile" evidence="9">
    <location>
        <begin position="16"/>
        <end position="394"/>
    </location>
</feature>
<proteinExistence type="inferred from homology"/>
<dbReference type="InterPro" id="IPR036259">
    <property type="entry name" value="MFS_trans_sf"/>
</dbReference>
<dbReference type="AlphaFoldDB" id="A0A1T4VWI2"/>
<feature type="transmembrane region" description="Helical" evidence="8">
    <location>
        <begin position="51"/>
        <end position="74"/>
    </location>
</feature>
<feature type="transmembrane region" description="Helical" evidence="8">
    <location>
        <begin position="171"/>
        <end position="195"/>
    </location>
</feature>
<gene>
    <name evidence="10" type="ORF">SAMN02745702_01094</name>
</gene>
<reference evidence="10 11" key="1">
    <citation type="submission" date="2017-02" db="EMBL/GenBank/DDBJ databases">
        <authorList>
            <person name="Peterson S.W."/>
        </authorList>
    </citation>
    <scope>NUCLEOTIDE SEQUENCE [LARGE SCALE GENOMIC DNA]</scope>
    <source>
        <strain evidence="10 11">DSM 18034</strain>
    </source>
</reference>
<feature type="transmembrane region" description="Helical" evidence="8">
    <location>
        <begin position="245"/>
        <end position="268"/>
    </location>
</feature>
<dbReference type="SUPFAM" id="SSF103473">
    <property type="entry name" value="MFS general substrate transporter"/>
    <property type="match status" value="1"/>
</dbReference>
<dbReference type="PANTHER" id="PTHR43124">
    <property type="entry name" value="PURINE EFFLUX PUMP PBUE"/>
    <property type="match status" value="1"/>
</dbReference>
<evidence type="ECO:0000259" key="9">
    <source>
        <dbReference type="PROSITE" id="PS50850"/>
    </source>
</evidence>
<dbReference type="InterPro" id="IPR020846">
    <property type="entry name" value="MFS_dom"/>
</dbReference>
<feature type="transmembrane region" description="Helical" evidence="8">
    <location>
        <begin position="280"/>
        <end position="300"/>
    </location>
</feature>
<feature type="transmembrane region" description="Helical" evidence="8">
    <location>
        <begin position="115"/>
        <end position="133"/>
    </location>
</feature>
<dbReference type="PRINTS" id="PR01035">
    <property type="entry name" value="TCRTETA"/>
</dbReference>
<comment type="similarity">
    <text evidence="3">Belongs to the major facilitator superfamily. TCR/Tet family.</text>
</comment>
<dbReference type="Pfam" id="PF07690">
    <property type="entry name" value="MFS_1"/>
    <property type="match status" value="1"/>
</dbReference>
<evidence type="ECO:0000313" key="11">
    <source>
        <dbReference type="Proteomes" id="UP000189733"/>
    </source>
</evidence>
<keyword evidence="11" id="KW-1185">Reference proteome</keyword>
<keyword evidence="6 8" id="KW-1133">Transmembrane helix</keyword>
<feature type="transmembrane region" description="Helical" evidence="8">
    <location>
        <begin position="81"/>
        <end position="109"/>
    </location>
</feature>
<accession>A0A1T4VWI2</accession>
<feature type="transmembrane region" description="Helical" evidence="8">
    <location>
        <begin position="145"/>
        <end position="165"/>
    </location>
</feature>
<evidence type="ECO:0000256" key="1">
    <source>
        <dbReference type="ARBA" id="ARBA00003279"/>
    </source>
</evidence>
<feature type="transmembrane region" description="Helical" evidence="8">
    <location>
        <begin position="346"/>
        <end position="366"/>
    </location>
</feature>
<comment type="function">
    <text evidence="1">Resistance to tetracycline by an active tetracycline efflux. This is an energy-dependent process that decreases the accumulation of the antibiotic in whole cells. This protein functions as a metal-tetracycline/H(+) antiporter.</text>
</comment>
<dbReference type="PANTHER" id="PTHR43124:SF3">
    <property type="entry name" value="CHLORAMPHENICOL EFFLUX PUMP RV0191"/>
    <property type="match status" value="1"/>
</dbReference>
<feature type="transmembrane region" description="Helical" evidence="8">
    <location>
        <begin position="20"/>
        <end position="39"/>
    </location>
</feature>
<evidence type="ECO:0000256" key="5">
    <source>
        <dbReference type="ARBA" id="ARBA00022692"/>
    </source>
</evidence>
<evidence type="ECO:0000256" key="6">
    <source>
        <dbReference type="ARBA" id="ARBA00022989"/>
    </source>
</evidence>
<name>A0A1T4VWI2_9BACT</name>
<dbReference type="InterPro" id="IPR001958">
    <property type="entry name" value="Tet-R_TetA/multi-R_MdtG-like"/>
</dbReference>
<dbReference type="InterPro" id="IPR050189">
    <property type="entry name" value="MFS_Efflux_Transporters"/>
</dbReference>
<dbReference type="RefSeq" id="WP_078684396.1">
    <property type="nucleotide sequence ID" value="NZ_FUYA01000003.1"/>
</dbReference>
<dbReference type="InterPro" id="IPR005829">
    <property type="entry name" value="Sugar_transporter_CS"/>
</dbReference>
<dbReference type="EMBL" id="FUYA01000003">
    <property type="protein sequence ID" value="SKA69297.1"/>
    <property type="molecule type" value="Genomic_DNA"/>
</dbReference>
<keyword evidence="7 8" id="KW-0472">Membrane</keyword>
<dbReference type="PROSITE" id="PS00216">
    <property type="entry name" value="SUGAR_TRANSPORT_1"/>
    <property type="match status" value="1"/>
</dbReference>
<protein>
    <submittedName>
        <fullName evidence="10">Predicted arabinose efflux permease, MFS family</fullName>
    </submittedName>
</protein>
<comment type="subcellular location">
    <subcellularLocation>
        <location evidence="2">Cell membrane</location>
        <topology evidence="2">Multi-pass membrane protein</topology>
    </subcellularLocation>
</comment>